<evidence type="ECO:0000256" key="4">
    <source>
        <dbReference type="ARBA" id="ARBA00093447"/>
    </source>
</evidence>
<dbReference type="InterPro" id="IPR057460">
    <property type="entry name" value="CAF17_C"/>
</dbReference>
<keyword evidence="3" id="KW-0496">Mitochondrion</keyword>
<feature type="domain" description="CAF17 C-terminal" evidence="6">
    <location>
        <begin position="320"/>
        <end position="434"/>
    </location>
</feature>
<protein>
    <recommendedName>
        <fullName evidence="5">Iron-sulfur cluster assembly factor IBA57 homolog, mitochondrial</fullName>
    </recommendedName>
</protein>
<evidence type="ECO:0000256" key="5">
    <source>
        <dbReference type="ARBA" id="ARBA00093637"/>
    </source>
</evidence>
<dbReference type="Gene3D" id="3.30.1360.120">
    <property type="entry name" value="Probable tRNA modification gtpase trme, domain 1"/>
    <property type="match status" value="1"/>
</dbReference>
<evidence type="ECO:0000313" key="8">
    <source>
        <dbReference type="Proteomes" id="UP001153618"/>
    </source>
</evidence>
<dbReference type="PANTHER" id="PTHR22602">
    <property type="entry name" value="TRANSFERASE CAF17, MITOCHONDRIAL-RELATED"/>
    <property type="match status" value="1"/>
</dbReference>
<accession>A0A9W4HZH5</accession>
<comment type="similarity">
    <text evidence="4">Belongs to the GcvT family. CAF17/IBA57 subfamily.</text>
</comment>
<evidence type="ECO:0000313" key="7">
    <source>
        <dbReference type="EMBL" id="CAG8171312.1"/>
    </source>
</evidence>
<dbReference type="Pfam" id="PF25455">
    <property type="entry name" value="Beta-barrel_CAF17_C"/>
    <property type="match status" value="1"/>
</dbReference>
<dbReference type="NCBIfam" id="TIGR03317">
    <property type="entry name" value="ygfZ_signature"/>
    <property type="match status" value="1"/>
</dbReference>
<name>A0A9W4HZH5_PENOL</name>
<proteinExistence type="inferred from homology"/>
<gene>
    <name evidence="7" type="ORF">POLS_LOCUS6671</name>
</gene>
<dbReference type="PANTHER" id="PTHR22602:SF0">
    <property type="entry name" value="TRANSFERASE CAF17, MITOCHONDRIAL-RELATED"/>
    <property type="match status" value="1"/>
</dbReference>
<evidence type="ECO:0000256" key="1">
    <source>
        <dbReference type="ARBA" id="ARBA00004305"/>
    </source>
</evidence>
<dbReference type="Proteomes" id="UP001153618">
    <property type="component" value="Unassembled WGS sequence"/>
</dbReference>
<dbReference type="OrthoDB" id="191995at2759"/>
<evidence type="ECO:0000256" key="2">
    <source>
        <dbReference type="ARBA" id="ARBA00022946"/>
    </source>
</evidence>
<evidence type="ECO:0000259" key="6">
    <source>
        <dbReference type="Pfam" id="PF25455"/>
    </source>
</evidence>
<dbReference type="EMBL" id="CAJVOS010000038">
    <property type="protein sequence ID" value="CAG8171312.1"/>
    <property type="molecule type" value="Genomic_DNA"/>
</dbReference>
<dbReference type="SUPFAM" id="SSF103025">
    <property type="entry name" value="Folate-binding domain"/>
    <property type="match status" value="1"/>
</dbReference>
<dbReference type="InterPro" id="IPR017703">
    <property type="entry name" value="YgfZ/GCV_T_CS"/>
</dbReference>
<keyword evidence="8" id="KW-1185">Reference proteome</keyword>
<keyword evidence="2" id="KW-0809">Transit peptide</keyword>
<dbReference type="GO" id="GO:0005759">
    <property type="term" value="C:mitochondrial matrix"/>
    <property type="evidence" value="ECO:0007669"/>
    <property type="project" value="UniProtKB-SubCell"/>
</dbReference>
<organism evidence="7 8">
    <name type="scientific">Penicillium olsonii</name>
    <dbReference type="NCBI Taxonomy" id="99116"/>
    <lineage>
        <taxon>Eukaryota</taxon>
        <taxon>Fungi</taxon>
        <taxon>Dikarya</taxon>
        <taxon>Ascomycota</taxon>
        <taxon>Pezizomycotina</taxon>
        <taxon>Eurotiomycetes</taxon>
        <taxon>Eurotiomycetidae</taxon>
        <taxon>Eurotiales</taxon>
        <taxon>Aspergillaceae</taxon>
        <taxon>Penicillium</taxon>
    </lineage>
</organism>
<dbReference type="GO" id="GO:0016226">
    <property type="term" value="P:iron-sulfur cluster assembly"/>
    <property type="evidence" value="ECO:0007669"/>
    <property type="project" value="TreeGrafter"/>
</dbReference>
<dbReference type="AlphaFoldDB" id="A0A9W4HZH5"/>
<dbReference type="InterPro" id="IPR045179">
    <property type="entry name" value="YgfZ/GcvT"/>
</dbReference>
<dbReference type="InterPro" id="IPR027266">
    <property type="entry name" value="TrmE/GcvT-like"/>
</dbReference>
<reference evidence="7" key="1">
    <citation type="submission" date="2021-07" db="EMBL/GenBank/DDBJ databases">
        <authorList>
            <person name="Branca A.L. A."/>
        </authorList>
    </citation>
    <scope>NUCLEOTIDE SEQUENCE</scope>
</reference>
<comment type="caution">
    <text evidence="7">The sequence shown here is derived from an EMBL/GenBank/DDBJ whole genome shotgun (WGS) entry which is preliminary data.</text>
</comment>
<evidence type="ECO:0000256" key="3">
    <source>
        <dbReference type="ARBA" id="ARBA00023128"/>
    </source>
</evidence>
<comment type="subcellular location">
    <subcellularLocation>
        <location evidence="1">Mitochondrion matrix</location>
    </subcellularLocation>
</comment>
<sequence>MISVLEPMRILPPLNVIGRFVKKQINPHWLLSTRSNMMRPRPSVCSRCLDRSRTFSTTAQRTQNSHNVPLPPSAGYSRLTNRGLISVTGIDSTTFLQGLMTQNMLVANDPQRNIRRTGAYTAFLNSQGRVLNDAFVYPLPGAEAQGPDSGWLVEVDKDQVPVLLKHLKKHKLRAKLKLRALEEGERTIWSSWKNHAEPQRWAAYSLESDSASPFSVTSEIAGCIDTRAPGFGSRIITPGSDGLRTHLPDEAQVPGSEVELDSYTVRRFLHGVAEGQAEVLSGSALPLQCNMDMSRGIDFRKGCYVGQELTIRTHHRGVTRKRLLPVQLYNLASDTQNGPETLTYDPSAQLTLPPGESDIVKAGAATRRNRSAGTFLNGIGNIGLALCRLEVMTDVALMGETPARPHEHQFKLSWTPEVEQPNEVGVRAFVPPWLRDFISGGKEEKPAPRNIEAEVAQRAREFVERLEEEEHEEEENGAHKQ</sequence>